<keyword evidence="10" id="KW-1185">Reference proteome</keyword>
<keyword evidence="5" id="KW-0496">Mitochondrion</keyword>
<evidence type="ECO:0000256" key="7">
    <source>
        <dbReference type="ARBA" id="ARBA00035138"/>
    </source>
</evidence>
<organism evidence="10 11">
    <name type="scientific">Strongyloides papillosus</name>
    <name type="common">Intestinal threadworm</name>
    <dbReference type="NCBI Taxonomy" id="174720"/>
    <lineage>
        <taxon>Eukaryota</taxon>
        <taxon>Metazoa</taxon>
        <taxon>Ecdysozoa</taxon>
        <taxon>Nematoda</taxon>
        <taxon>Chromadorea</taxon>
        <taxon>Rhabditida</taxon>
        <taxon>Tylenchina</taxon>
        <taxon>Panagrolaimomorpha</taxon>
        <taxon>Strongyloidoidea</taxon>
        <taxon>Strongyloididae</taxon>
        <taxon>Strongyloides</taxon>
    </lineage>
</organism>
<comment type="similarity">
    <text evidence="2">Belongs to the mitochondrion-specific ribosomal protein mS26 family.</text>
</comment>
<dbReference type="GO" id="GO:0005763">
    <property type="term" value="C:mitochondrial small ribosomal subunit"/>
    <property type="evidence" value="ECO:0007669"/>
    <property type="project" value="InterPro"/>
</dbReference>
<dbReference type="InterPro" id="IPR026140">
    <property type="entry name" value="Ribosomal_mS26"/>
</dbReference>
<dbReference type="PANTHER" id="PTHR21035">
    <property type="entry name" value="28S RIBOSOMAL PROTEIN S26, MITOCHONDRIAL"/>
    <property type="match status" value="1"/>
</dbReference>
<evidence type="ECO:0000256" key="8">
    <source>
        <dbReference type="ARBA" id="ARBA00035344"/>
    </source>
</evidence>
<evidence type="ECO:0000256" key="3">
    <source>
        <dbReference type="ARBA" id="ARBA00022946"/>
    </source>
</evidence>
<evidence type="ECO:0000256" key="9">
    <source>
        <dbReference type="SAM" id="Coils"/>
    </source>
</evidence>
<evidence type="ECO:0000256" key="5">
    <source>
        <dbReference type="ARBA" id="ARBA00023128"/>
    </source>
</evidence>
<dbReference type="AlphaFoldDB" id="A0A0N5CBZ9"/>
<keyword evidence="3" id="KW-0809">Transit peptide</keyword>
<reference evidence="11" key="1">
    <citation type="submission" date="2017-02" db="UniProtKB">
        <authorList>
            <consortium name="WormBaseParasite"/>
        </authorList>
    </citation>
    <scope>IDENTIFICATION</scope>
</reference>
<name>A0A0N5CBZ9_STREA</name>
<evidence type="ECO:0000256" key="1">
    <source>
        <dbReference type="ARBA" id="ARBA00004173"/>
    </source>
</evidence>
<keyword evidence="4" id="KW-0689">Ribosomal protein</keyword>
<evidence type="ECO:0000256" key="2">
    <source>
        <dbReference type="ARBA" id="ARBA00009672"/>
    </source>
</evidence>
<feature type="coiled-coil region" evidence="9">
    <location>
        <begin position="106"/>
        <end position="147"/>
    </location>
</feature>
<protein>
    <recommendedName>
        <fullName evidence="7">Small ribosomal subunit protein mS26</fullName>
    </recommendedName>
    <alternativeName>
        <fullName evidence="8">28S ribosomal protein S26, mitochondrial</fullName>
    </alternativeName>
</protein>
<dbReference type="Pfam" id="PF14943">
    <property type="entry name" value="MRP-S26"/>
    <property type="match status" value="1"/>
</dbReference>
<dbReference type="WBParaSite" id="SPAL_0001540800.1">
    <property type="protein sequence ID" value="SPAL_0001540800.1"/>
    <property type="gene ID" value="SPAL_0001540800"/>
</dbReference>
<dbReference type="PANTHER" id="PTHR21035:SF2">
    <property type="entry name" value="SMALL RIBOSOMAL SUBUNIT PROTEIN MS26"/>
    <property type="match status" value="1"/>
</dbReference>
<dbReference type="STRING" id="174720.A0A0N5CBZ9"/>
<comment type="subcellular location">
    <subcellularLocation>
        <location evidence="1">Mitochondrion</location>
    </subcellularLocation>
</comment>
<evidence type="ECO:0000256" key="6">
    <source>
        <dbReference type="ARBA" id="ARBA00023274"/>
    </source>
</evidence>
<evidence type="ECO:0000256" key="4">
    <source>
        <dbReference type="ARBA" id="ARBA00022980"/>
    </source>
</evidence>
<proteinExistence type="inferred from homology"/>
<evidence type="ECO:0000313" key="10">
    <source>
        <dbReference type="Proteomes" id="UP000046392"/>
    </source>
</evidence>
<keyword evidence="9" id="KW-0175">Coiled coil</keyword>
<sequence length="203" mass="24007">MFSKSFLSQESVLISSVRLLKRQVPKHGKPPILPPSKKILYNVVNVPWEKKEIVEELLWRRHVYNNVMLSLRKVFSDEVDMIESAESSLKTLRVKEKEEFERCILLNEERNERLRAERKARAETEMRETKEKLLEKIETALEDEDKNVALRKEEVLRLIKQSPNFITKENLDAKLEEALDNPISYDFAIDLEGRRTDDLPRFI</sequence>
<evidence type="ECO:0000313" key="11">
    <source>
        <dbReference type="WBParaSite" id="SPAL_0001540800.1"/>
    </source>
</evidence>
<accession>A0A0N5CBZ9</accession>
<keyword evidence="6" id="KW-0687">Ribonucleoprotein</keyword>
<dbReference type="Proteomes" id="UP000046392">
    <property type="component" value="Unplaced"/>
</dbReference>